<evidence type="ECO:0000313" key="2">
    <source>
        <dbReference type="EMBL" id="KAF9791943.1"/>
    </source>
</evidence>
<evidence type="ECO:0000313" key="3">
    <source>
        <dbReference type="Proteomes" id="UP000736335"/>
    </source>
</evidence>
<dbReference type="EMBL" id="WIUZ02000001">
    <property type="protein sequence ID" value="KAF9791943.1"/>
    <property type="molecule type" value="Genomic_DNA"/>
</dbReference>
<reference evidence="2" key="2">
    <citation type="submission" date="2020-11" db="EMBL/GenBank/DDBJ databases">
        <authorList>
            <consortium name="DOE Joint Genome Institute"/>
            <person name="Kuo A."/>
            <person name="Miyauchi S."/>
            <person name="Kiss E."/>
            <person name="Drula E."/>
            <person name="Kohler A."/>
            <person name="Sanchez-Garcia M."/>
            <person name="Andreopoulos B."/>
            <person name="Barry K.W."/>
            <person name="Bonito G."/>
            <person name="Buee M."/>
            <person name="Carver A."/>
            <person name="Chen C."/>
            <person name="Cichocki N."/>
            <person name="Clum A."/>
            <person name="Culley D."/>
            <person name="Crous P.W."/>
            <person name="Fauchery L."/>
            <person name="Girlanda M."/>
            <person name="Hayes R."/>
            <person name="Keri Z."/>
            <person name="Labutti K."/>
            <person name="Lipzen A."/>
            <person name="Lombard V."/>
            <person name="Magnuson J."/>
            <person name="Maillard F."/>
            <person name="Morin E."/>
            <person name="Murat C."/>
            <person name="Nolan M."/>
            <person name="Ohm R."/>
            <person name="Pangilinan J."/>
            <person name="Pereira M."/>
            <person name="Perotto S."/>
            <person name="Peter M."/>
            <person name="Riley R."/>
            <person name="Sitrit Y."/>
            <person name="Stielow B."/>
            <person name="Szollosi G."/>
            <person name="Zifcakova L."/>
            <person name="Stursova M."/>
            <person name="Spatafora J.W."/>
            <person name="Tedersoo L."/>
            <person name="Vaario L.-M."/>
            <person name="Yamada A."/>
            <person name="Yan M."/>
            <person name="Wang P."/>
            <person name="Xu J."/>
            <person name="Bruns T."/>
            <person name="Baldrian P."/>
            <person name="Vilgalys R."/>
            <person name="Henrissat B."/>
            <person name="Grigoriev I.V."/>
            <person name="Hibbett D."/>
            <person name="Nagy L.G."/>
            <person name="Martin F.M."/>
        </authorList>
    </citation>
    <scope>NUCLEOTIDE SEQUENCE</scope>
    <source>
        <strain evidence="2">UH-Tt-Lm1</strain>
    </source>
</reference>
<name>A0A9P6LC48_9AGAM</name>
<reference evidence="2" key="1">
    <citation type="journal article" date="2020" name="Nat. Commun.">
        <title>Large-scale genome sequencing of mycorrhizal fungi provides insights into the early evolution of symbiotic traits.</title>
        <authorList>
            <person name="Miyauchi S."/>
            <person name="Kiss E."/>
            <person name="Kuo A."/>
            <person name="Drula E."/>
            <person name="Kohler A."/>
            <person name="Sanchez-Garcia M."/>
            <person name="Morin E."/>
            <person name="Andreopoulos B."/>
            <person name="Barry K.W."/>
            <person name="Bonito G."/>
            <person name="Buee M."/>
            <person name="Carver A."/>
            <person name="Chen C."/>
            <person name="Cichocki N."/>
            <person name="Clum A."/>
            <person name="Culley D."/>
            <person name="Crous P.W."/>
            <person name="Fauchery L."/>
            <person name="Girlanda M."/>
            <person name="Hayes R.D."/>
            <person name="Keri Z."/>
            <person name="LaButti K."/>
            <person name="Lipzen A."/>
            <person name="Lombard V."/>
            <person name="Magnuson J."/>
            <person name="Maillard F."/>
            <person name="Murat C."/>
            <person name="Nolan M."/>
            <person name="Ohm R.A."/>
            <person name="Pangilinan J."/>
            <person name="Pereira M.F."/>
            <person name="Perotto S."/>
            <person name="Peter M."/>
            <person name="Pfister S."/>
            <person name="Riley R."/>
            <person name="Sitrit Y."/>
            <person name="Stielow J.B."/>
            <person name="Szollosi G."/>
            <person name="Zifcakova L."/>
            <person name="Stursova M."/>
            <person name="Spatafora J.W."/>
            <person name="Tedersoo L."/>
            <person name="Vaario L.M."/>
            <person name="Yamada A."/>
            <person name="Yan M."/>
            <person name="Wang P."/>
            <person name="Xu J."/>
            <person name="Bruns T."/>
            <person name="Baldrian P."/>
            <person name="Vilgalys R."/>
            <person name="Dunand C."/>
            <person name="Henrissat B."/>
            <person name="Grigoriev I.V."/>
            <person name="Hibbett D."/>
            <person name="Nagy L.G."/>
            <person name="Martin F.M."/>
        </authorList>
    </citation>
    <scope>NUCLEOTIDE SEQUENCE</scope>
    <source>
        <strain evidence="2">UH-Tt-Lm1</strain>
    </source>
</reference>
<dbReference type="AlphaFoldDB" id="A0A9P6LC48"/>
<evidence type="ECO:0000256" key="1">
    <source>
        <dbReference type="SAM" id="MobiDB-lite"/>
    </source>
</evidence>
<sequence>MYSKRSGALSRFRATQLDAKQASYTLWFACKRLNRKMRRALGTIKAGNAWLPQEIVDYIVDHISDDRPTLLACTYLSRTWCIAARAHLHRTFTVSDRSGFEAIHDLQNMGMIDLVRKLVATRKVNQPDFFIPPTINVLHAFTRVQELEFRYFDVGTPLPWLHEHCDILKSTVRSLTLRYPKGSVKQLACFISMFSNLENLTVDSIDIAPVYDPRVPAIESSPPFTGRLTLTGIFDQDFLCALASMQKGVRFRTVDLQFCGEMQEIIDACAGTMERLICHPSDAQDLQNLNLSQCESIHHVEVNFHSVARAFPNYPFHDFISSIPSSQLETCLIVSYDSDLDRLNQTLGATPTPKSNSAMRKDQAEPKRDVKIIFGLDIEKEEADDHRQSIDKALDRAIENGVFEFSNSRPALEVYPRVWCQAA</sequence>
<comment type="caution">
    <text evidence="2">The sequence shown here is derived from an EMBL/GenBank/DDBJ whole genome shotgun (WGS) entry which is preliminary data.</text>
</comment>
<protein>
    <submittedName>
        <fullName evidence="2">Uncharacterized protein</fullName>
    </submittedName>
</protein>
<dbReference type="OrthoDB" id="2788229at2759"/>
<accession>A0A9P6LC48</accession>
<proteinExistence type="predicted"/>
<organism evidence="2 3">
    <name type="scientific">Thelephora terrestris</name>
    <dbReference type="NCBI Taxonomy" id="56493"/>
    <lineage>
        <taxon>Eukaryota</taxon>
        <taxon>Fungi</taxon>
        <taxon>Dikarya</taxon>
        <taxon>Basidiomycota</taxon>
        <taxon>Agaricomycotina</taxon>
        <taxon>Agaricomycetes</taxon>
        <taxon>Thelephorales</taxon>
        <taxon>Thelephoraceae</taxon>
        <taxon>Thelephora</taxon>
    </lineage>
</organism>
<feature type="compositionally biased region" description="Polar residues" evidence="1">
    <location>
        <begin position="345"/>
        <end position="358"/>
    </location>
</feature>
<keyword evidence="3" id="KW-1185">Reference proteome</keyword>
<dbReference type="Proteomes" id="UP000736335">
    <property type="component" value="Unassembled WGS sequence"/>
</dbReference>
<feature type="region of interest" description="Disordered" evidence="1">
    <location>
        <begin position="345"/>
        <end position="365"/>
    </location>
</feature>
<gene>
    <name evidence="2" type="ORF">BJ322DRAFT_4271</name>
</gene>